<evidence type="ECO:0000256" key="6">
    <source>
        <dbReference type="ARBA" id="ARBA00023033"/>
    </source>
</evidence>
<dbReference type="eggNOG" id="arCOG02814">
    <property type="taxonomic scope" value="Archaea"/>
</dbReference>
<dbReference type="Pfam" id="PF00067">
    <property type="entry name" value="p450"/>
    <property type="match status" value="1"/>
</dbReference>
<gene>
    <name evidence="10" type="ORF">SAMN05444342_2131</name>
    <name evidence="9" type="ORF">ZOD2009_18794</name>
</gene>
<dbReference type="EMBL" id="AEMG01000025">
    <property type="protein sequence ID" value="EFW90535.1"/>
    <property type="molecule type" value="Genomic_DNA"/>
</dbReference>
<dbReference type="FunFam" id="1.10.630.10:FF:000018">
    <property type="entry name" value="Cytochrome P450 monooxygenase"/>
    <property type="match status" value="1"/>
</dbReference>
<keyword evidence="8" id="KW-0175">Coiled coil</keyword>
<dbReference type="OrthoDB" id="40089at2157"/>
<dbReference type="SUPFAM" id="SSF48264">
    <property type="entry name" value="Cytochrome P450"/>
    <property type="match status" value="1"/>
</dbReference>
<keyword evidence="12" id="KW-1185">Reference proteome</keyword>
<evidence type="ECO:0000256" key="1">
    <source>
        <dbReference type="ARBA" id="ARBA00010617"/>
    </source>
</evidence>
<dbReference type="Gene3D" id="1.10.630.10">
    <property type="entry name" value="Cytochrome P450"/>
    <property type="match status" value="1"/>
</dbReference>
<evidence type="ECO:0000313" key="10">
    <source>
        <dbReference type="EMBL" id="SHK77238.1"/>
    </source>
</evidence>
<dbReference type="InterPro" id="IPR002397">
    <property type="entry name" value="Cyt_P450_B"/>
</dbReference>
<keyword evidence="2 7" id="KW-0349">Heme</keyword>
<reference evidence="10" key="2">
    <citation type="submission" date="2016-11" db="EMBL/GenBank/DDBJ databases">
        <authorList>
            <person name="Jaros S."/>
            <person name="Januszkiewicz K."/>
            <person name="Wedrychowicz H."/>
        </authorList>
    </citation>
    <scope>NUCLEOTIDE SEQUENCE [LARGE SCALE GENOMIC DNA]</scope>
    <source>
        <strain evidence="10">DX253</strain>
    </source>
</reference>
<protein>
    <submittedName>
        <fullName evidence="9">Cytochrome P450</fullName>
    </submittedName>
</protein>
<dbReference type="PANTHER" id="PTHR46696:SF1">
    <property type="entry name" value="CYTOCHROME P450 YJIB-RELATED"/>
    <property type="match status" value="1"/>
</dbReference>
<dbReference type="Proteomes" id="UP000184203">
    <property type="component" value="Unassembled WGS sequence"/>
</dbReference>
<keyword evidence="4 7" id="KW-0560">Oxidoreductase</keyword>
<dbReference type="GO" id="GO:0004497">
    <property type="term" value="F:monooxygenase activity"/>
    <property type="evidence" value="ECO:0007669"/>
    <property type="project" value="UniProtKB-KW"/>
</dbReference>
<evidence type="ECO:0000256" key="4">
    <source>
        <dbReference type="ARBA" id="ARBA00023002"/>
    </source>
</evidence>
<evidence type="ECO:0000256" key="5">
    <source>
        <dbReference type="ARBA" id="ARBA00023004"/>
    </source>
</evidence>
<evidence type="ECO:0000256" key="7">
    <source>
        <dbReference type="RuleBase" id="RU000461"/>
    </source>
</evidence>
<dbReference type="InterPro" id="IPR036396">
    <property type="entry name" value="Cyt_P450_sf"/>
</dbReference>
<dbReference type="PROSITE" id="PS00086">
    <property type="entry name" value="CYTOCHROME_P450"/>
    <property type="match status" value="1"/>
</dbReference>
<dbReference type="EMBL" id="FRAN01000003">
    <property type="protein sequence ID" value="SHK77238.1"/>
    <property type="molecule type" value="Genomic_DNA"/>
</dbReference>
<dbReference type="PATRIC" id="fig|797209.4.peg.3685"/>
<dbReference type="AlphaFoldDB" id="E7QY69"/>
<accession>E7QY69</accession>
<organism evidence="9 11">
    <name type="scientific">Haladaptatus paucihalophilus DX253</name>
    <dbReference type="NCBI Taxonomy" id="797209"/>
    <lineage>
        <taxon>Archaea</taxon>
        <taxon>Methanobacteriati</taxon>
        <taxon>Methanobacteriota</taxon>
        <taxon>Stenosarchaea group</taxon>
        <taxon>Halobacteria</taxon>
        <taxon>Halobacteriales</taxon>
        <taxon>Haladaptataceae</taxon>
        <taxon>Haladaptatus</taxon>
    </lineage>
</organism>
<sequence length="404" mass="46193">MESPNQASSVLRPPEELYDRQRQLDPFDWYARMRRESPVRYDESRKMWDVFRYEDVDRVLSDYDAFSSDMRDAEAVSFDDDQAMRRTMINAEPPEHDRLRRFVDERFRPGTIRELQPRLEAFAAEFLDAVEDADRIDLVGDFAYPFPVTVIAELLGIPADRRDQFKSWSDALVASPTEETTAAMEKNERQRQRARREMAEYFGDLLDERADGDGDDLITLAATSDDLERDEKVGFCILLLIAGNITTTNLITNAVWCFDEHDVTDAVRTGEIDRKQAIEEVLRYRSPAQSIRRVATRDVELGGETIEAGELVTAWIGSANRDPDVFDAPEEFRPERSPNRHIAFGKGIHYCLGAPLARVEADIALDALLDRFDTIEPTDEPKSPLSTQLLHGLEALPCRVERAE</sequence>
<keyword evidence="5 7" id="KW-0408">Iron</keyword>
<name>E7QY69_HALPU</name>
<keyword evidence="3 7" id="KW-0479">Metal-binding</keyword>
<dbReference type="GO" id="GO:0016705">
    <property type="term" value="F:oxidoreductase activity, acting on paired donors, with incorporation or reduction of molecular oxygen"/>
    <property type="evidence" value="ECO:0007669"/>
    <property type="project" value="InterPro"/>
</dbReference>
<dbReference type="RefSeq" id="WP_007982446.1">
    <property type="nucleotide sequence ID" value="NZ_AEMG01000025.1"/>
</dbReference>
<evidence type="ECO:0000313" key="11">
    <source>
        <dbReference type="Proteomes" id="UP000003751"/>
    </source>
</evidence>
<evidence type="ECO:0000313" key="12">
    <source>
        <dbReference type="Proteomes" id="UP000184203"/>
    </source>
</evidence>
<reference evidence="12" key="3">
    <citation type="submission" date="2016-11" db="EMBL/GenBank/DDBJ databases">
        <authorList>
            <person name="Varghese N."/>
            <person name="Submissions S."/>
        </authorList>
    </citation>
    <scope>NUCLEOTIDE SEQUENCE [LARGE SCALE GENOMIC DNA]</scope>
    <source>
        <strain evidence="12">DX253</strain>
    </source>
</reference>
<dbReference type="PANTHER" id="PTHR46696">
    <property type="entry name" value="P450, PUTATIVE (EUROFUNG)-RELATED"/>
    <property type="match status" value="1"/>
</dbReference>
<evidence type="ECO:0000313" key="9">
    <source>
        <dbReference type="EMBL" id="EFW90535.1"/>
    </source>
</evidence>
<proteinExistence type="inferred from homology"/>
<dbReference type="InterPro" id="IPR017972">
    <property type="entry name" value="Cyt_P450_CS"/>
</dbReference>
<dbReference type="PRINTS" id="PR00359">
    <property type="entry name" value="BP450"/>
</dbReference>
<reference evidence="9 11" key="1">
    <citation type="journal article" date="2014" name="ISME J.">
        <title>Trehalose/2-sulfotrehalose biosynthesis and glycine-betaine uptake are widely spread mechanisms for osmoadaptation in the Halobacteriales.</title>
        <authorList>
            <person name="Youssef N.H."/>
            <person name="Savage-Ashlock K.N."/>
            <person name="McCully A.L."/>
            <person name="Luedtke B."/>
            <person name="Shaw E.I."/>
            <person name="Hoff W.D."/>
            <person name="Elshahed M.S."/>
        </authorList>
    </citation>
    <scope>NUCLEOTIDE SEQUENCE [LARGE SCALE GENOMIC DNA]</scope>
    <source>
        <strain evidence="9 11">DX253</strain>
    </source>
</reference>
<dbReference type="InterPro" id="IPR001128">
    <property type="entry name" value="Cyt_P450"/>
</dbReference>
<dbReference type="GO" id="GO:0005506">
    <property type="term" value="F:iron ion binding"/>
    <property type="evidence" value="ECO:0007669"/>
    <property type="project" value="InterPro"/>
</dbReference>
<evidence type="ECO:0000256" key="8">
    <source>
        <dbReference type="SAM" id="Coils"/>
    </source>
</evidence>
<feature type="coiled-coil region" evidence="8">
    <location>
        <begin position="177"/>
        <end position="204"/>
    </location>
</feature>
<comment type="similarity">
    <text evidence="1 7">Belongs to the cytochrome P450 family.</text>
</comment>
<keyword evidence="6 7" id="KW-0503">Monooxygenase</keyword>
<evidence type="ECO:0000256" key="2">
    <source>
        <dbReference type="ARBA" id="ARBA00022617"/>
    </source>
</evidence>
<dbReference type="GO" id="GO:0020037">
    <property type="term" value="F:heme binding"/>
    <property type="evidence" value="ECO:0007669"/>
    <property type="project" value="InterPro"/>
</dbReference>
<dbReference type="Proteomes" id="UP000003751">
    <property type="component" value="Unassembled WGS sequence"/>
</dbReference>
<dbReference type="STRING" id="797209.GCA_000376445_02866"/>
<evidence type="ECO:0000256" key="3">
    <source>
        <dbReference type="ARBA" id="ARBA00022723"/>
    </source>
</evidence>